<gene>
    <name evidence="12" type="ORF">NX778_15160</name>
</gene>
<evidence type="ECO:0000256" key="3">
    <source>
        <dbReference type="ARBA" id="ARBA00022670"/>
    </source>
</evidence>
<accession>A0ABT2D221</accession>
<feature type="compositionally biased region" description="Basic and acidic residues" evidence="9">
    <location>
        <begin position="1134"/>
        <end position="1156"/>
    </location>
</feature>
<evidence type="ECO:0000256" key="8">
    <source>
        <dbReference type="ARBA" id="ARBA00049902"/>
    </source>
</evidence>
<dbReference type="EMBL" id="JANUGU010000005">
    <property type="protein sequence ID" value="MCS0659408.1"/>
    <property type="molecule type" value="Genomic_DNA"/>
</dbReference>
<keyword evidence="2" id="KW-0121">Carboxypeptidase</keyword>
<evidence type="ECO:0000259" key="11">
    <source>
        <dbReference type="Pfam" id="PF00912"/>
    </source>
</evidence>
<name>A0ABT2D221_9BURK</name>
<evidence type="ECO:0000256" key="5">
    <source>
        <dbReference type="ARBA" id="ARBA00022679"/>
    </source>
</evidence>
<evidence type="ECO:0000256" key="9">
    <source>
        <dbReference type="SAM" id="MobiDB-lite"/>
    </source>
</evidence>
<evidence type="ECO:0000256" key="10">
    <source>
        <dbReference type="SAM" id="Phobius"/>
    </source>
</evidence>
<reference evidence="12 13" key="1">
    <citation type="submission" date="2022-08" db="EMBL/GenBank/DDBJ databases">
        <title>Reclassification of Massilia species as members of the genera Telluria, Duganella, Pseudoduganella, Mokoshia gen. nov. and Zemynaea gen. nov. using orthogonal and non-orthogonal genome-based approaches.</title>
        <authorList>
            <person name="Bowman J.P."/>
        </authorList>
    </citation>
    <scope>NUCLEOTIDE SEQUENCE [LARGE SCALE GENOMIC DNA]</scope>
    <source>
        <strain evidence="12 13">JCM 31606</strain>
    </source>
</reference>
<dbReference type="SUPFAM" id="SSF56601">
    <property type="entry name" value="beta-lactamase/transpeptidase-like"/>
    <property type="match status" value="2"/>
</dbReference>
<evidence type="ECO:0000313" key="13">
    <source>
        <dbReference type="Proteomes" id="UP001204621"/>
    </source>
</evidence>
<organism evidence="12 13">
    <name type="scientific">Massilia terrae</name>
    <dbReference type="NCBI Taxonomy" id="1811224"/>
    <lineage>
        <taxon>Bacteria</taxon>
        <taxon>Pseudomonadati</taxon>
        <taxon>Pseudomonadota</taxon>
        <taxon>Betaproteobacteria</taxon>
        <taxon>Burkholderiales</taxon>
        <taxon>Oxalobacteraceae</taxon>
        <taxon>Telluria group</taxon>
        <taxon>Massilia</taxon>
    </lineage>
</organism>
<proteinExistence type="predicted"/>
<keyword evidence="5" id="KW-0808">Transferase</keyword>
<comment type="catalytic activity">
    <reaction evidence="8">
        <text>[GlcNAc-(1-&gt;4)-Mur2Ac(oyl-L-Ala-gamma-D-Glu-L-Lys-D-Ala-D-Ala)](n)-di-trans,octa-cis-undecaprenyl diphosphate + beta-D-GlcNAc-(1-&gt;4)-Mur2Ac(oyl-L-Ala-gamma-D-Glu-L-Lys-D-Ala-D-Ala)-di-trans,octa-cis-undecaprenyl diphosphate = [GlcNAc-(1-&gt;4)-Mur2Ac(oyl-L-Ala-gamma-D-Glu-L-Lys-D-Ala-D-Ala)](n+1)-di-trans,octa-cis-undecaprenyl diphosphate + di-trans,octa-cis-undecaprenyl diphosphate + H(+)</text>
        <dbReference type="Rhea" id="RHEA:23708"/>
        <dbReference type="Rhea" id="RHEA-COMP:9602"/>
        <dbReference type="Rhea" id="RHEA-COMP:9603"/>
        <dbReference type="ChEBI" id="CHEBI:15378"/>
        <dbReference type="ChEBI" id="CHEBI:58405"/>
        <dbReference type="ChEBI" id="CHEBI:60033"/>
        <dbReference type="ChEBI" id="CHEBI:78435"/>
        <dbReference type="EC" id="2.4.99.28"/>
    </reaction>
</comment>
<dbReference type="Gene3D" id="1.10.3810.10">
    <property type="entry name" value="Biosynthetic peptidoglycan transglycosylase-like"/>
    <property type="match status" value="1"/>
</dbReference>
<feature type="transmembrane region" description="Helical" evidence="10">
    <location>
        <begin position="80"/>
        <end position="100"/>
    </location>
</feature>
<feature type="region of interest" description="Disordered" evidence="9">
    <location>
        <begin position="1131"/>
        <end position="1205"/>
    </location>
</feature>
<protein>
    <recommendedName>
        <fullName evidence="7">peptidoglycan glycosyltransferase</fullName>
        <ecNumber evidence="7">2.4.99.28</ecNumber>
    </recommendedName>
</protein>
<evidence type="ECO:0000256" key="2">
    <source>
        <dbReference type="ARBA" id="ARBA00022645"/>
    </source>
</evidence>
<feature type="region of interest" description="Disordered" evidence="9">
    <location>
        <begin position="37"/>
        <end position="76"/>
    </location>
</feature>
<evidence type="ECO:0000256" key="6">
    <source>
        <dbReference type="ARBA" id="ARBA00023268"/>
    </source>
</evidence>
<evidence type="ECO:0000256" key="4">
    <source>
        <dbReference type="ARBA" id="ARBA00022676"/>
    </source>
</evidence>
<sequence>MESNRRSERPSMVERAARLFRPRFGFPQPMPAMAAAGVAAQGVPQEKYPQPELSVIPGGAEAPPPEPTPPKPERKKPTRFGRYVLAGFLLLLLIFGLLVWQEMRSSALQARFFSELATKLSYRVEAGPSKAIRFPSGSPYDERLGYANLPDYLGKLKLHHYAIEAQARISPQMVELADMGLFAIYPEKTRVGLDILDRNGQMLFQARYPERIYSHFNDAPPLLVRSLLFIENRELLNTDYPKRNPAVEWDRFSKAVFDKIVHSVGLGGGGRVAGGSTLATQIEKYRHSSEGRTASLGDKLRQMASATLRAYQGGEDTTDARRRIVLEYLNTVPLSAKVGYGEVNGIGDGMWVWYGRDFAAVNRELLSPRWSLDAVAAYKEALSLFIAQRRPAYYLGAGQNDLETLTDAHLRVLAQAGVISPQIRDAALKIKLHPSQASGVAPMPANAFVSRKAANAVRTHLAGLLGDPRLYNVDRLDLSVKTTLDSDAQKAVTAALRKLSTAEAALDAGLTGKGMLGAGDPAKVVYSFTLMERGKDANYLRVQTDNFDQPLDINEGAKLDLGSTSKLRTLVTYFDIFDQLHERLEPLDKEQLAKIHVDPRDHLTQWAIDYFRTLPPNADRSLPPMLNAAMERKYSGSPGEAFFTGGGLHVFHNFSKLDDSRILTVRQGLQNSTNLLFIRLMRDVVRYYMFQLPGSSAQLLADADDPRRAEYLARFADREGQVFLAKFWNKYKGHTAAEDEQILLSGMHPKPSRLAAVYRTIHPEGTLQQFGAFINSNVPDKNEVEQDKLAKMYETYDPENMSLADRGYVASVHPLELWLVRYMATHPKAGWDELVKASVKERQEVYAWLFKTHRKHAQDKRIAGLIEVEAFLKIHAQWKKMGYPFDSLVPSYATTLGASADRPAALAELMGILVNGGVRKPVERIDSMHFAAGTPYETLVGHAPQGAGERVLSADVARATLDAIRGVVSDGTARRAKEAFKLADGSVIAVGGKTGTGDQRFDVFAPGGRLIESRYVNRTATFVFNIGERFFGTMIAYVHGPESENYDFTSALPVQLLVSLAPSLMPMIEPQHANVVLSVVAPPKAPVTAEAAAQSASPADTAAKAAPAAAPAAKAAAADVTVPLKHPAAAPVEAAKKPSGEAPKHAAARAEAEHPLADSAAAKAAAKPANGTAPKRVPRTRQGSEAEQPAKPPANPPEAPKNVLF</sequence>
<evidence type="ECO:0000256" key="1">
    <source>
        <dbReference type="ARBA" id="ARBA00004752"/>
    </source>
</evidence>
<comment type="caution">
    <text evidence="12">The sequence shown here is derived from an EMBL/GenBank/DDBJ whole genome shotgun (WGS) entry which is preliminary data.</text>
</comment>
<evidence type="ECO:0000256" key="7">
    <source>
        <dbReference type="ARBA" id="ARBA00044770"/>
    </source>
</evidence>
<keyword evidence="13" id="KW-1185">Reference proteome</keyword>
<keyword evidence="3" id="KW-0645">Protease</keyword>
<comment type="pathway">
    <text evidence="1">Cell wall biogenesis; peptidoglycan biosynthesis.</text>
</comment>
<dbReference type="SUPFAM" id="SSF53955">
    <property type="entry name" value="Lysozyme-like"/>
    <property type="match status" value="1"/>
</dbReference>
<dbReference type="Proteomes" id="UP001204621">
    <property type="component" value="Unassembled WGS sequence"/>
</dbReference>
<keyword evidence="6" id="KW-0511">Multifunctional enzyme</keyword>
<dbReference type="InterPro" id="IPR036950">
    <property type="entry name" value="PBP_transglycosylase"/>
</dbReference>
<dbReference type="EC" id="2.4.99.28" evidence="7"/>
<dbReference type="Gene3D" id="3.40.710.10">
    <property type="entry name" value="DD-peptidase/beta-lactamase superfamily"/>
    <property type="match status" value="1"/>
</dbReference>
<dbReference type="Pfam" id="PF00912">
    <property type="entry name" value="Transgly"/>
    <property type="match status" value="1"/>
</dbReference>
<dbReference type="InterPro" id="IPR023346">
    <property type="entry name" value="Lysozyme-like_dom_sf"/>
</dbReference>
<dbReference type="PANTHER" id="PTHR32282">
    <property type="entry name" value="BINDING PROTEIN TRANSPEPTIDASE, PUTATIVE-RELATED"/>
    <property type="match status" value="1"/>
</dbReference>
<keyword evidence="3" id="KW-0378">Hydrolase</keyword>
<dbReference type="InterPro" id="IPR012338">
    <property type="entry name" value="Beta-lactam/transpept-like"/>
</dbReference>
<feature type="compositionally biased region" description="Pro residues" evidence="9">
    <location>
        <begin position="1190"/>
        <end position="1199"/>
    </location>
</feature>
<feature type="domain" description="Glycosyl transferase family 51" evidence="11">
    <location>
        <begin position="204"/>
        <end position="394"/>
    </location>
</feature>
<keyword evidence="10" id="KW-1133">Transmembrane helix</keyword>
<dbReference type="InterPro" id="IPR001264">
    <property type="entry name" value="Glyco_trans_51"/>
</dbReference>
<dbReference type="InterPro" id="IPR050396">
    <property type="entry name" value="Glycosyltr_51/Transpeptidase"/>
</dbReference>
<feature type="compositionally biased region" description="Low complexity" evidence="9">
    <location>
        <begin position="1157"/>
        <end position="1175"/>
    </location>
</feature>
<dbReference type="RefSeq" id="WP_258812600.1">
    <property type="nucleotide sequence ID" value="NZ_JANUGU010000005.1"/>
</dbReference>
<keyword evidence="10" id="KW-0472">Membrane</keyword>
<keyword evidence="10" id="KW-0812">Transmembrane</keyword>
<keyword evidence="4" id="KW-0328">Glycosyltransferase</keyword>
<evidence type="ECO:0000313" key="12">
    <source>
        <dbReference type="EMBL" id="MCS0659408.1"/>
    </source>
</evidence>
<dbReference type="PANTHER" id="PTHR32282:SF24">
    <property type="entry name" value="GLYCOSYL TRANSFERASE FAMILY 51 DOMAIN-CONTAINING PROTEIN"/>
    <property type="match status" value="1"/>
</dbReference>